<keyword evidence="9" id="KW-1185">Reference proteome</keyword>
<organism evidence="8 9">
    <name type="scientific">Durusdinium trenchii</name>
    <dbReference type="NCBI Taxonomy" id="1381693"/>
    <lineage>
        <taxon>Eukaryota</taxon>
        <taxon>Sar</taxon>
        <taxon>Alveolata</taxon>
        <taxon>Dinophyceae</taxon>
        <taxon>Suessiales</taxon>
        <taxon>Symbiodiniaceae</taxon>
        <taxon>Durusdinium</taxon>
    </lineage>
</organism>
<evidence type="ECO:0000256" key="3">
    <source>
        <dbReference type="ARBA" id="ARBA00022771"/>
    </source>
</evidence>
<dbReference type="Proteomes" id="UP001642484">
    <property type="component" value="Unassembled WGS sequence"/>
</dbReference>
<reference evidence="8 9" key="1">
    <citation type="submission" date="2024-02" db="EMBL/GenBank/DDBJ databases">
        <authorList>
            <person name="Chen Y."/>
            <person name="Shah S."/>
            <person name="Dougan E. K."/>
            <person name="Thang M."/>
            <person name="Chan C."/>
        </authorList>
    </citation>
    <scope>NUCLEOTIDE SEQUENCE [LARGE SCALE GENOMIC DNA]</scope>
</reference>
<keyword evidence="2" id="KW-0677">Repeat</keyword>
<feature type="region of interest" description="Disordered" evidence="6">
    <location>
        <begin position="245"/>
        <end position="278"/>
    </location>
</feature>
<feature type="compositionally biased region" description="Basic and acidic residues" evidence="6">
    <location>
        <begin position="247"/>
        <end position="264"/>
    </location>
</feature>
<dbReference type="Pfam" id="PF16131">
    <property type="entry name" value="Torus"/>
    <property type="match status" value="1"/>
</dbReference>
<protein>
    <recommendedName>
        <fullName evidence="7">C3H1-type domain-containing protein</fullName>
    </recommendedName>
</protein>
<dbReference type="InterPro" id="IPR000571">
    <property type="entry name" value="Znf_CCCH"/>
</dbReference>
<evidence type="ECO:0000256" key="1">
    <source>
        <dbReference type="ARBA" id="ARBA00022723"/>
    </source>
</evidence>
<gene>
    <name evidence="8" type="ORF">CCMP2556_LOCUS20775</name>
</gene>
<dbReference type="InterPro" id="IPR032297">
    <property type="entry name" value="Torus"/>
</dbReference>
<dbReference type="PROSITE" id="PS50103">
    <property type="entry name" value="ZF_C3H1"/>
    <property type="match status" value="2"/>
</dbReference>
<evidence type="ECO:0000313" key="9">
    <source>
        <dbReference type="Proteomes" id="UP001642484"/>
    </source>
</evidence>
<evidence type="ECO:0000256" key="6">
    <source>
        <dbReference type="SAM" id="MobiDB-lite"/>
    </source>
</evidence>
<feature type="compositionally biased region" description="Basic and acidic residues" evidence="6">
    <location>
        <begin position="171"/>
        <end position="210"/>
    </location>
</feature>
<comment type="caution">
    <text evidence="8">The sequence shown here is derived from an EMBL/GenBank/DDBJ whole genome shotgun (WGS) entry which is preliminary data.</text>
</comment>
<keyword evidence="3 5" id="KW-0863">Zinc-finger</keyword>
<sequence>MACADQQMMPGGTAPSAPMAAMAPCFMTQVEMPMAGMMCGCMGCGMVNGFPASYGCCNGSCGSCYGCGSCAGYGCGQMPFVVTGGSSASTAVPDGGQSSTSWSGWSEWTPNHWDWSTDATSGNMQTQNGNWKEERPKVGFKTKICGYYVEGSCPKGADCTFAHGAHELHLGGQRHDRHEDSQGEREVPNGKGRKGERFKDPETKKGDAAKVSDQSKAQTEGKDAEKRMKPCVYFAKGSCNKGAECNYQHEEPKGESKGKGDRSKGKSKGKGKNGFGKGGWFFGPIKTKLCANFLEGLVVGDPGQSESHRILSLGAGRGQESEHCLES</sequence>
<dbReference type="SUPFAM" id="SSF90229">
    <property type="entry name" value="CCCH zinc finger"/>
    <property type="match status" value="2"/>
</dbReference>
<accession>A0ABP0LEV6</accession>
<dbReference type="SMART" id="SM00356">
    <property type="entry name" value="ZnF_C3H1"/>
    <property type="match status" value="2"/>
</dbReference>
<dbReference type="InterPro" id="IPR036855">
    <property type="entry name" value="Znf_CCCH_sf"/>
</dbReference>
<keyword evidence="1 5" id="KW-0479">Metal-binding</keyword>
<feature type="region of interest" description="Disordered" evidence="6">
    <location>
        <begin position="304"/>
        <end position="327"/>
    </location>
</feature>
<evidence type="ECO:0000259" key="7">
    <source>
        <dbReference type="PROSITE" id="PS50103"/>
    </source>
</evidence>
<dbReference type="InterPro" id="IPR045124">
    <property type="entry name" value="Su(sable)-like"/>
</dbReference>
<dbReference type="PANTHER" id="PTHR13119:SF12">
    <property type="entry name" value="PROTEIN SUPPRESSOR OF SABLE"/>
    <property type="match status" value="1"/>
</dbReference>
<keyword evidence="4 5" id="KW-0862">Zinc</keyword>
<feature type="region of interest" description="Disordered" evidence="6">
    <location>
        <begin position="171"/>
        <end position="223"/>
    </location>
</feature>
<feature type="zinc finger region" description="C3H1-type" evidence="5">
    <location>
        <begin position="225"/>
        <end position="252"/>
    </location>
</feature>
<proteinExistence type="predicted"/>
<dbReference type="Gene3D" id="4.10.1000.10">
    <property type="entry name" value="Zinc finger, CCCH-type"/>
    <property type="match status" value="1"/>
</dbReference>
<evidence type="ECO:0000256" key="4">
    <source>
        <dbReference type="ARBA" id="ARBA00022833"/>
    </source>
</evidence>
<dbReference type="Gene3D" id="3.30.1370.210">
    <property type="match status" value="1"/>
</dbReference>
<feature type="zinc finger region" description="C3H1-type" evidence="5">
    <location>
        <begin position="139"/>
        <end position="166"/>
    </location>
</feature>
<dbReference type="PANTHER" id="PTHR13119">
    <property type="entry name" value="ZINC FINGER CCCH DOMAIN-CONTAINING PROTEI"/>
    <property type="match status" value="1"/>
</dbReference>
<name>A0ABP0LEV6_9DINO</name>
<evidence type="ECO:0000256" key="5">
    <source>
        <dbReference type="PROSITE-ProRule" id="PRU00723"/>
    </source>
</evidence>
<dbReference type="Pfam" id="PF00642">
    <property type="entry name" value="zf-CCCH"/>
    <property type="match status" value="1"/>
</dbReference>
<evidence type="ECO:0000256" key="2">
    <source>
        <dbReference type="ARBA" id="ARBA00022737"/>
    </source>
</evidence>
<evidence type="ECO:0000313" key="8">
    <source>
        <dbReference type="EMBL" id="CAK9037696.1"/>
    </source>
</evidence>
<dbReference type="EMBL" id="CAXAMN010012225">
    <property type="protein sequence ID" value="CAK9037696.1"/>
    <property type="molecule type" value="Genomic_DNA"/>
</dbReference>
<feature type="domain" description="C3H1-type" evidence="7">
    <location>
        <begin position="139"/>
        <end position="166"/>
    </location>
</feature>
<feature type="domain" description="C3H1-type" evidence="7">
    <location>
        <begin position="225"/>
        <end position="252"/>
    </location>
</feature>